<comment type="caution">
    <text evidence="2">The sequence shown here is derived from an EMBL/GenBank/DDBJ whole genome shotgun (WGS) entry which is preliminary data.</text>
</comment>
<protein>
    <submittedName>
        <fullName evidence="2">Uncharacterized protein</fullName>
    </submittedName>
</protein>
<keyword evidence="1" id="KW-0812">Transmembrane</keyword>
<proteinExistence type="predicted"/>
<dbReference type="OrthoDB" id="188035at2759"/>
<dbReference type="EMBL" id="CAJGYO010000008">
    <property type="protein sequence ID" value="CAD6252199.1"/>
    <property type="molecule type" value="Genomic_DNA"/>
</dbReference>
<gene>
    <name evidence="2" type="ORF">NCGR_LOCUS35926</name>
</gene>
<feature type="transmembrane region" description="Helical" evidence="1">
    <location>
        <begin position="122"/>
        <end position="144"/>
    </location>
</feature>
<name>A0A811Q4V7_9POAL</name>
<dbReference type="Proteomes" id="UP000604825">
    <property type="component" value="Unassembled WGS sequence"/>
</dbReference>
<organism evidence="2 3">
    <name type="scientific">Miscanthus lutarioriparius</name>
    <dbReference type="NCBI Taxonomy" id="422564"/>
    <lineage>
        <taxon>Eukaryota</taxon>
        <taxon>Viridiplantae</taxon>
        <taxon>Streptophyta</taxon>
        <taxon>Embryophyta</taxon>
        <taxon>Tracheophyta</taxon>
        <taxon>Spermatophyta</taxon>
        <taxon>Magnoliopsida</taxon>
        <taxon>Liliopsida</taxon>
        <taxon>Poales</taxon>
        <taxon>Poaceae</taxon>
        <taxon>PACMAD clade</taxon>
        <taxon>Panicoideae</taxon>
        <taxon>Andropogonodae</taxon>
        <taxon>Andropogoneae</taxon>
        <taxon>Saccharinae</taxon>
        <taxon>Miscanthus</taxon>
    </lineage>
</organism>
<dbReference type="AlphaFoldDB" id="A0A811Q4V7"/>
<keyword evidence="1" id="KW-0472">Membrane</keyword>
<keyword evidence="1" id="KW-1133">Transmembrane helix</keyword>
<evidence type="ECO:0000313" key="2">
    <source>
        <dbReference type="EMBL" id="CAD6252199.1"/>
    </source>
</evidence>
<evidence type="ECO:0000256" key="1">
    <source>
        <dbReference type="SAM" id="Phobius"/>
    </source>
</evidence>
<sequence length="155" mass="17540">MSNFRSLADTLALELRSEKLFRSLVTKLLIPLITGKVAREASKEVKKKKFTAEELRAIMDKKNNIMERERSQLYPDVQTQPPIETNLPFIPQPGLASRSCMYPGRYEQTQETESKADLQRRLLAAVAAMVTIICQHSMAMAMAMETAMITLHIPS</sequence>
<accession>A0A811Q4V7</accession>
<reference evidence="2" key="1">
    <citation type="submission" date="2020-10" db="EMBL/GenBank/DDBJ databases">
        <authorList>
            <person name="Han B."/>
            <person name="Lu T."/>
            <person name="Zhao Q."/>
            <person name="Huang X."/>
            <person name="Zhao Y."/>
        </authorList>
    </citation>
    <scope>NUCLEOTIDE SEQUENCE</scope>
</reference>
<keyword evidence="3" id="KW-1185">Reference proteome</keyword>
<evidence type="ECO:0000313" key="3">
    <source>
        <dbReference type="Proteomes" id="UP000604825"/>
    </source>
</evidence>